<organism evidence="7 8">
    <name type="scientific">Brassica napus</name>
    <name type="common">Rape</name>
    <dbReference type="NCBI Taxonomy" id="3708"/>
    <lineage>
        <taxon>Eukaryota</taxon>
        <taxon>Viridiplantae</taxon>
        <taxon>Streptophyta</taxon>
        <taxon>Embryophyta</taxon>
        <taxon>Tracheophyta</taxon>
        <taxon>Spermatophyta</taxon>
        <taxon>Magnoliopsida</taxon>
        <taxon>eudicotyledons</taxon>
        <taxon>Gunneridae</taxon>
        <taxon>Pentapetalae</taxon>
        <taxon>rosids</taxon>
        <taxon>malvids</taxon>
        <taxon>Brassicales</taxon>
        <taxon>Brassicaceae</taxon>
        <taxon>Brassiceae</taxon>
        <taxon>Brassica</taxon>
    </lineage>
</organism>
<feature type="repeat" description="PPR" evidence="4">
    <location>
        <begin position="620"/>
        <end position="654"/>
    </location>
</feature>
<feature type="repeat" description="ANK" evidence="3">
    <location>
        <begin position="35"/>
        <end position="67"/>
    </location>
</feature>
<feature type="repeat" description="PPR" evidence="4">
    <location>
        <begin position="690"/>
        <end position="724"/>
    </location>
</feature>
<feature type="repeat" description="PPR" evidence="4">
    <location>
        <begin position="551"/>
        <end position="581"/>
    </location>
</feature>
<comment type="caution">
    <text evidence="7">The sequence shown here is derived from an EMBL/GenBank/DDBJ whole genome shotgun (WGS) entry which is preliminary data.</text>
</comment>
<dbReference type="EMBL" id="JAGKQM010000006">
    <property type="protein sequence ID" value="KAH0923135.1"/>
    <property type="molecule type" value="Genomic_DNA"/>
</dbReference>
<comment type="similarity">
    <text evidence="1">Belongs to the PPR family. P subfamily.</text>
</comment>
<keyword evidence="8" id="KW-1185">Reference proteome</keyword>
<dbReference type="Pfam" id="PF01535">
    <property type="entry name" value="PPR"/>
    <property type="match status" value="4"/>
</dbReference>
<evidence type="ECO:0000259" key="6">
    <source>
        <dbReference type="PROSITE" id="PS51559"/>
    </source>
</evidence>
<dbReference type="NCBIfam" id="TIGR00756">
    <property type="entry name" value="PPR"/>
    <property type="match status" value="7"/>
</dbReference>
<dbReference type="SMART" id="SM00248">
    <property type="entry name" value="ANK"/>
    <property type="match status" value="3"/>
</dbReference>
<feature type="region of interest" description="Disordered" evidence="5">
    <location>
        <begin position="950"/>
        <end position="972"/>
    </location>
</feature>
<dbReference type="InterPro" id="IPR026480">
    <property type="entry name" value="RMT2_dom"/>
</dbReference>
<reference evidence="7 8" key="1">
    <citation type="submission" date="2021-05" db="EMBL/GenBank/DDBJ databases">
        <title>Genome Assembly of Synthetic Allotetraploid Brassica napus Reveals Homoeologous Exchanges between Subgenomes.</title>
        <authorList>
            <person name="Davis J.T."/>
        </authorList>
    </citation>
    <scope>NUCLEOTIDE SEQUENCE [LARGE SCALE GENOMIC DNA]</scope>
    <source>
        <strain evidence="8">cv. Da-Ae</strain>
        <tissue evidence="7">Seedling</tissue>
    </source>
</reference>
<dbReference type="PROSITE" id="PS50297">
    <property type="entry name" value="ANK_REP_REGION"/>
    <property type="match status" value="1"/>
</dbReference>
<dbReference type="PROSITE" id="PS51559">
    <property type="entry name" value="SAM_RMT2"/>
    <property type="match status" value="1"/>
</dbReference>
<dbReference type="SUPFAM" id="SSF48403">
    <property type="entry name" value="Ankyrin repeat"/>
    <property type="match status" value="1"/>
</dbReference>
<evidence type="ECO:0000313" key="8">
    <source>
        <dbReference type="Proteomes" id="UP000824890"/>
    </source>
</evidence>
<dbReference type="InterPro" id="IPR029063">
    <property type="entry name" value="SAM-dependent_MTases_sf"/>
</dbReference>
<feature type="repeat" description="PPR" evidence="4">
    <location>
        <begin position="760"/>
        <end position="794"/>
    </location>
</feature>
<dbReference type="Pfam" id="PF12796">
    <property type="entry name" value="Ank_2"/>
    <property type="match status" value="1"/>
</dbReference>
<dbReference type="PROSITE" id="PS50088">
    <property type="entry name" value="ANK_REPEAT"/>
    <property type="match status" value="1"/>
</dbReference>
<gene>
    <name evidence="7" type="ORF">HID58_023153</name>
</gene>
<evidence type="ECO:0000256" key="2">
    <source>
        <dbReference type="ARBA" id="ARBA00022737"/>
    </source>
</evidence>
<dbReference type="PROSITE" id="PS51375">
    <property type="entry name" value="PPR"/>
    <property type="match status" value="7"/>
</dbReference>
<accession>A0ABQ8D196</accession>
<dbReference type="Pfam" id="PF12854">
    <property type="entry name" value="PPR_1"/>
    <property type="match status" value="1"/>
</dbReference>
<proteinExistence type="inferred from homology"/>
<evidence type="ECO:0000256" key="1">
    <source>
        <dbReference type="ARBA" id="ARBA00007626"/>
    </source>
</evidence>
<dbReference type="InterPro" id="IPR050872">
    <property type="entry name" value="PPR_P_subfamily"/>
</dbReference>
<feature type="domain" description="RMT2" evidence="6">
    <location>
        <begin position="107"/>
        <end position="327"/>
    </location>
</feature>
<feature type="repeat" description="PPR" evidence="4">
    <location>
        <begin position="655"/>
        <end position="689"/>
    </location>
</feature>
<dbReference type="Gene3D" id="1.25.40.20">
    <property type="entry name" value="Ankyrin repeat-containing domain"/>
    <property type="match status" value="1"/>
</dbReference>
<dbReference type="InterPro" id="IPR002110">
    <property type="entry name" value="Ankyrin_rpt"/>
</dbReference>
<feature type="repeat" description="PPR" evidence="4">
    <location>
        <begin position="585"/>
        <end position="619"/>
    </location>
</feature>
<dbReference type="Proteomes" id="UP000824890">
    <property type="component" value="Unassembled WGS sequence"/>
</dbReference>
<dbReference type="Pfam" id="PF13041">
    <property type="entry name" value="PPR_2"/>
    <property type="match status" value="2"/>
</dbReference>
<dbReference type="InterPro" id="IPR011990">
    <property type="entry name" value="TPR-like_helical_dom_sf"/>
</dbReference>
<dbReference type="Gene3D" id="1.25.40.10">
    <property type="entry name" value="Tetratricopeptide repeat domain"/>
    <property type="match status" value="5"/>
</dbReference>
<evidence type="ECO:0000313" key="7">
    <source>
        <dbReference type="EMBL" id="KAH0923135.1"/>
    </source>
</evidence>
<dbReference type="Gene3D" id="3.40.50.150">
    <property type="entry name" value="Vaccinia Virus protein VP39"/>
    <property type="match status" value="1"/>
</dbReference>
<evidence type="ECO:0000256" key="5">
    <source>
        <dbReference type="SAM" id="MobiDB-lite"/>
    </source>
</evidence>
<feature type="repeat" description="PPR" evidence="4">
    <location>
        <begin position="795"/>
        <end position="829"/>
    </location>
</feature>
<dbReference type="PANTHER" id="PTHR46128">
    <property type="entry name" value="MITOCHONDRIAL GROUP I INTRON SPLICING FACTOR CCM1"/>
    <property type="match status" value="1"/>
</dbReference>
<dbReference type="PANTHER" id="PTHR46128:SF73">
    <property type="entry name" value="CRIB DOMAIN-CONTAINING PROTEIN"/>
    <property type="match status" value="1"/>
</dbReference>
<name>A0ABQ8D196_BRANA</name>
<feature type="compositionally biased region" description="Basic residues" evidence="5">
    <location>
        <begin position="957"/>
        <end position="972"/>
    </location>
</feature>
<keyword evidence="2" id="KW-0677">Repeat</keyword>
<dbReference type="InterPro" id="IPR036770">
    <property type="entry name" value="Ankyrin_rpt-contain_sf"/>
</dbReference>
<evidence type="ECO:0000256" key="3">
    <source>
        <dbReference type="PROSITE-ProRule" id="PRU00023"/>
    </source>
</evidence>
<dbReference type="InterPro" id="IPR002885">
    <property type="entry name" value="PPR_rpt"/>
</dbReference>
<dbReference type="SUPFAM" id="SSF53335">
    <property type="entry name" value="S-adenosyl-L-methionine-dependent methyltransferases"/>
    <property type="match status" value="1"/>
</dbReference>
<sequence length="972" mass="110926">MEEADQLCLAAKSNDFKKVQTLTTSGTDVSHFDGDGLTPLMHAAKTGNAEIISALLEAGAPWNALSPSNLSAGDFAMEAGHQEAFDLLLKTGIQSELILGTIARKETKNEYSNQEYLQDRVTFSEDKIMDNESKGVMMAWEKPLMEAHAKAICTNGGSILNVGFGMGLVDTAIQQYHPTKHTIIEAHPDVYKRMIESGWGEKENVRIVFGRWQDVLGELDECGYDGIFFDTYGEYYEDLWEFHQNLPKLLKADGVYSYFNGFCGSNAFFHVVYCNLVTLEIESLGFSTQLIPLPVKDCLGDEVWEGVKQKYWQLDTYYLPVCQFILLTYGGQEHPTQLESNDQMLPFARCIVEIFLTKRQFVSPSPQFYSRLDIIHRSVHSSRALESNFRRSNGTGLVCLEKRHDDGTKTPNHDEFASDVEKAYRILRKFHSRVPKLELALNESGVELRPGLIERVLNRCGDAGNLGYRFFVWAAKQRPGYRHSYQVYKSMAKIISKMRQFGAVWSLIEEMRKENPQLIESELFVVLVRRFEGSEIVKKAVEVLDEMPEPDEYVFACLLDALCKSGSVKDAAKLFEDMRLRFGPDRRYFASLLCGWCREGKMIEAKHVLVQMKEAGFEPDAVDYTDLLSGYAHAGKVADAYDVLKDMRRRGFEPKADCYTVLIQALCKVDRMEEAMSVFVEMERYECEADTVTYTELVSGFCKSGKIDKCYSLLDDMIKKGLVPSQLTYMHLMTAHEKRENLDECLELMEKMKLIGYHLDLDVYNVVISLACKLGEVKEAVRLWNEMEADGLRPEVDTFVIMINGLTSRGCLLEACEHFKEMVSRGLFSVPQHVTLKSLLNSVLREEKLEMAEDVWSCITSKGTSELNVSSWTIWIHALFSKGYVKEACSYCVEMTEMDFMMQPDTFAKLMKGLKKLYNREFAVEITEKVRSMAAEREMSFKMYKRRGVEDLSEKAKARKDRQGKKNKQRTP</sequence>
<keyword evidence="3" id="KW-0040">ANK repeat</keyword>
<protein>
    <recommendedName>
        <fullName evidence="6">RMT2 domain-containing protein</fullName>
    </recommendedName>
</protein>
<evidence type="ECO:0000256" key="4">
    <source>
        <dbReference type="PROSITE-ProRule" id="PRU00708"/>
    </source>
</evidence>